<evidence type="ECO:0000256" key="6">
    <source>
        <dbReference type="ARBA" id="ARBA00035673"/>
    </source>
</evidence>
<dbReference type="Proteomes" id="UP000494206">
    <property type="component" value="Unassembled WGS sequence"/>
</dbReference>
<evidence type="ECO:0000256" key="8">
    <source>
        <dbReference type="ARBA" id="ARBA00049560"/>
    </source>
</evidence>
<gene>
    <name evidence="10" type="ORF">CBOVIS_LOCUS7473</name>
</gene>
<comment type="similarity">
    <text evidence="2">Belongs to the TMEM86 family.</text>
</comment>
<dbReference type="InterPro" id="IPR012506">
    <property type="entry name" value="TMEM86B-like"/>
</dbReference>
<dbReference type="AlphaFoldDB" id="A0A8S1EV22"/>
<comment type="caution">
    <text evidence="10">The sequence shown here is derived from an EMBL/GenBank/DDBJ whole genome shotgun (WGS) entry which is preliminary data.</text>
</comment>
<evidence type="ECO:0000256" key="7">
    <source>
        <dbReference type="ARBA" id="ARBA00049458"/>
    </source>
</evidence>
<proteinExistence type="inferred from homology"/>
<keyword evidence="5 9" id="KW-0472">Membrane</keyword>
<protein>
    <recommendedName>
        <fullName evidence="6">lysoplasmalogenase</fullName>
        <ecNumber evidence="6">3.3.2.2</ecNumber>
    </recommendedName>
</protein>
<feature type="transmembrane region" description="Helical" evidence="9">
    <location>
        <begin position="174"/>
        <end position="193"/>
    </location>
</feature>
<evidence type="ECO:0000313" key="10">
    <source>
        <dbReference type="EMBL" id="CAB3405255.1"/>
    </source>
</evidence>
<evidence type="ECO:0000256" key="1">
    <source>
        <dbReference type="ARBA" id="ARBA00004141"/>
    </source>
</evidence>
<dbReference type="PANTHER" id="PTHR31885">
    <property type="entry name" value="GH04784P"/>
    <property type="match status" value="1"/>
</dbReference>
<dbReference type="OrthoDB" id="5864807at2759"/>
<comment type="subcellular location">
    <subcellularLocation>
        <location evidence="1">Membrane</location>
        <topology evidence="1">Multi-pass membrane protein</topology>
    </subcellularLocation>
</comment>
<dbReference type="GO" id="GO:0016020">
    <property type="term" value="C:membrane"/>
    <property type="evidence" value="ECO:0007669"/>
    <property type="project" value="UniProtKB-SubCell"/>
</dbReference>
<feature type="transmembrane region" description="Helical" evidence="9">
    <location>
        <begin position="308"/>
        <end position="325"/>
    </location>
</feature>
<feature type="transmembrane region" description="Helical" evidence="9">
    <location>
        <begin position="141"/>
        <end position="162"/>
    </location>
</feature>
<evidence type="ECO:0000313" key="11">
    <source>
        <dbReference type="Proteomes" id="UP000494206"/>
    </source>
</evidence>
<organism evidence="10 11">
    <name type="scientific">Caenorhabditis bovis</name>
    <dbReference type="NCBI Taxonomy" id="2654633"/>
    <lineage>
        <taxon>Eukaryota</taxon>
        <taxon>Metazoa</taxon>
        <taxon>Ecdysozoa</taxon>
        <taxon>Nematoda</taxon>
        <taxon>Chromadorea</taxon>
        <taxon>Rhabditida</taxon>
        <taxon>Rhabditina</taxon>
        <taxon>Rhabditomorpha</taxon>
        <taxon>Rhabditoidea</taxon>
        <taxon>Rhabditidae</taxon>
        <taxon>Peloderinae</taxon>
        <taxon>Caenorhabditis</taxon>
    </lineage>
</organism>
<dbReference type="EMBL" id="CADEPM010000004">
    <property type="protein sequence ID" value="CAB3405255.1"/>
    <property type="molecule type" value="Genomic_DNA"/>
</dbReference>
<dbReference type="Pfam" id="PF07947">
    <property type="entry name" value="YhhN"/>
    <property type="match status" value="1"/>
</dbReference>
<evidence type="ECO:0000256" key="4">
    <source>
        <dbReference type="ARBA" id="ARBA00022989"/>
    </source>
</evidence>
<keyword evidence="11" id="KW-1185">Reference proteome</keyword>
<feature type="transmembrane region" description="Helical" evidence="9">
    <location>
        <begin position="337"/>
        <end position="353"/>
    </location>
</feature>
<reference evidence="10 11" key="1">
    <citation type="submission" date="2020-04" db="EMBL/GenBank/DDBJ databases">
        <authorList>
            <person name="Laetsch R D."/>
            <person name="Stevens L."/>
            <person name="Kumar S."/>
            <person name="Blaxter L. M."/>
        </authorList>
    </citation>
    <scope>NUCLEOTIDE SEQUENCE [LARGE SCALE GENOMIC DNA]</scope>
</reference>
<feature type="transmembrane region" description="Helical" evidence="9">
    <location>
        <begin position="359"/>
        <end position="379"/>
    </location>
</feature>
<feature type="transmembrane region" description="Helical" evidence="9">
    <location>
        <begin position="116"/>
        <end position="135"/>
    </location>
</feature>
<keyword evidence="4 9" id="KW-1133">Transmembrane helix</keyword>
<keyword evidence="3 9" id="KW-0812">Transmembrane</keyword>
<dbReference type="GO" id="GO:0047408">
    <property type="term" value="F:alkenylglycerophosphocholine hydrolase activity"/>
    <property type="evidence" value="ECO:0007669"/>
    <property type="project" value="UniProtKB-EC"/>
</dbReference>
<feature type="transmembrane region" description="Helical" evidence="9">
    <location>
        <begin position="205"/>
        <end position="226"/>
    </location>
</feature>
<accession>A0A8S1EV22</accession>
<evidence type="ECO:0000256" key="5">
    <source>
        <dbReference type="ARBA" id="ARBA00023136"/>
    </source>
</evidence>
<evidence type="ECO:0000256" key="3">
    <source>
        <dbReference type="ARBA" id="ARBA00022692"/>
    </source>
</evidence>
<evidence type="ECO:0000256" key="2">
    <source>
        <dbReference type="ARBA" id="ARBA00007375"/>
    </source>
</evidence>
<evidence type="ECO:0000256" key="9">
    <source>
        <dbReference type="SAM" id="Phobius"/>
    </source>
</evidence>
<feature type="transmembrane region" description="Helical" evidence="9">
    <location>
        <begin position="35"/>
        <end position="53"/>
    </location>
</feature>
<feature type="transmembrane region" description="Helical" evidence="9">
    <location>
        <begin position="60"/>
        <end position="78"/>
    </location>
</feature>
<sequence>MQSVFALVCLVYYLLIANFYKQSNGFQDHYNLTYAFWKITPILFLAGFTFLHGGGMKRRYRLAAAGGLIFGGIGDWIIGIDRDGIIPGAIAFGIGHLFYLSIFIRHRTQLHNRAAVAMLIWAAIIGQLCLLPLMRVHFAPVLIFSIYSVLLSVVTVIAVSQYLNGSKTQDERALFYRAIGFGLFYASDSFLILTHTGHWSFHSDLLVLATYYQAQLLILYANSIACNRKCMFTPSQSLAIYGGTAFLAYIETSGYEKEKKVLLSLPFLVLSLLTLATTMHPKPRFATAASFLVMATATYAQSSLRTTAPFPALLITVANLLYYLSYRDLVTNHSKPVIVLSVIVTFGVFVYVLRDVVVAIPYLAAILMTVFISHILLISTAASVCQYGQHGDYDARQASMVRLIGAILAWLSSLLFFINAFQTHTRTVHTVSRVLIYLANSLLYISNERAF</sequence>
<dbReference type="PANTHER" id="PTHR31885:SF6">
    <property type="entry name" value="GH04784P"/>
    <property type="match status" value="1"/>
</dbReference>
<feature type="transmembrane region" description="Helical" evidence="9">
    <location>
        <begin position="84"/>
        <end position="104"/>
    </location>
</feature>
<dbReference type="EC" id="3.3.2.2" evidence="6"/>
<name>A0A8S1EV22_9PELO</name>
<feature type="transmembrane region" description="Helical" evidence="9">
    <location>
        <begin position="400"/>
        <end position="421"/>
    </location>
</feature>
<comment type="catalytic activity">
    <reaction evidence="8">
        <text>a 1-O-(1Z-alkenyl)-sn-glycero-3-phosphocholine + H2O = a 2,3-saturated aldehyde + sn-glycerol 3-phosphocholine</text>
        <dbReference type="Rhea" id="RHEA:22544"/>
        <dbReference type="ChEBI" id="CHEBI:15377"/>
        <dbReference type="ChEBI" id="CHEBI:16870"/>
        <dbReference type="ChEBI" id="CHEBI:73359"/>
        <dbReference type="ChEBI" id="CHEBI:77287"/>
        <dbReference type="EC" id="3.3.2.2"/>
    </reaction>
</comment>
<comment type="catalytic activity">
    <reaction evidence="7">
        <text>a 1-O-(1Z-alkenyl)-sn-glycero-3-phosphoethanolamine + H2O = a 2,3-saturated aldehyde + sn-glycero-3-phosphoethanolamine</text>
        <dbReference type="Rhea" id="RHEA:16905"/>
        <dbReference type="ChEBI" id="CHEBI:15377"/>
        <dbReference type="ChEBI" id="CHEBI:73359"/>
        <dbReference type="ChEBI" id="CHEBI:77288"/>
        <dbReference type="ChEBI" id="CHEBI:143890"/>
        <dbReference type="EC" id="3.3.2.2"/>
    </reaction>
</comment>